<evidence type="ECO:0000313" key="2">
    <source>
        <dbReference type="Proteomes" id="UP001604336"/>
    </source>
</evidence>
<gene>
    <name evidence="1" type="ORF">Adt_19086</name>
</gene>
<comment type="caution">
    <text evidence="1">The sequence shown here is derived from an EMBL/GenBank/DDBJ whole genome shotgun (WGS) entry which is preliminary data.</text>
</comment>
<dbReference type="EMBL" id="JBFOLK010000006">
    <property type="protein sequence ID" value="KAL2503465.1"/>
    <property type="molecule type" value="Genomic_DNA"/>
</dbReference>
<reference evidence="2" key="1">
    <citation type="submission" date="2024-07" db="EMBL/GenBank/DDBJ databases">
        <title>Two chromosome-level genome assemblies of Korean endemic species Abeliophyllum distichum and Forsythia ovata (Oleaceae).</title>
        <authorList>
            <person name="Jang H."/>
        </authorList>
    </citation>
    <scope>NUCLEOTIDE SEQUENCE [LARGE SCALE GENOMIC DNA]</scope>
</reference>
<organism evidence="1 2">
    <name type="scientific">Abeliophyllum distichum</name>
    <dbReference type="NCBI Taxonomy" id="126358"/>
    <lineage>
        <taxon>Eukaryota</taxon>
        <taxon>Viridiplantae</taxon>
        <taxon>Streptophyta</taxon>
        <taxon>Embryophyta</taxon>
        <taxon>Tracheophyta</taxon>
        <taxon>Spermatophyta</taxon>
        <taxon>Magnoliopsida</taxon>
        <taxon>eudicotyledons</taxon>
        <taxon>Gunneridae</taxon>
        <taxon>Pentapetalae</taxon>
        <taxon>asterids</taxon>
        <taxon>lamiids</taxon>
        <taxon>Lamiales</taxon>
        <taxon>Oleaceae</taxon>
        <taxon>Forsythieae</taxon>
        <taxon>Abeliophyllum</taxon>
    </lineage>
</organism>
<name>A0ABD1SS04_9LAMI</name>
<accession>A0ABD1SS04</accession>
<dbReference type="AlphaFoldDB" id="A0ABD1SS04"/>
<sequence length="110" mass="12847">MNCTIQYLEHEHEDGSEEIFGVLMSIKCPVSSKNLEKDPLEQQSISLQSIMKRTLSMRRLVSEGYCRIHHKFDSTVADEYKAESASETRFMKKKGKIFKACRRFFGFQMN</sequence>
<dbReference type="Proteomes" id="UP001604336">
    <property type="component" value="Unassembled WGS sequence"/>
</dbReference>
<keyword evidence="2" id="KW-1185">Reference proteome</keyword>
<proteinExistence type="predicted"/>
<protein>
    <submittedName>
        <fullName evidence="1">Uncharacterized protein</fullName>
    </submittedName>
</protein>
<dbReference type="PANTHER" id="PTHR38386:SF6">
    <property type="entry name" value="OS05G0426900 PROTEIN"/>
    <property type="match status" value="1"/>
</dbReference>
<evidence type="ECO:0000313" key="1">
    <source>
        <dbReference type="EMBL" id="KAL2503465.1"/>
    </source>
</evidence>
<dbReference type="PANTHER" id="PTHR38386">
    <property type="entry name" value="OS05G0426900 PROTEIN"/>
    <property type="match status" value="1"/>
</dbReference>